<keyword evidence="4" id="KW-1185">Reference proteome</keyword>
<name>A0A0K1JPK1_9MICO</name>
<evidence type="ECO:0000313" key="4">
    <source>
        <dbReference type="Proteomes" id="UP000066480"/>
    </source>
</evidence>
<evidence type="ECO:0000259" key="1">
    <source>
        <dbReference type="Pfam" id="PF12697"/>
    </source>
</evidence>
<dbReference type="AlphaFoldDB" id="A0A0K1JPK1"/>
<dbReference type="Pfam" id="PF12697">
    <property type="entry name" value="Abhydrolase_6"/>
    <property type="match status" value="1"/>
</dbReference>
<dbReference type="KEGG" id="lmoi:VV02_00070"/>
<dbReference type="PATRIC" id="fig|571913.6.peg.14"/>
<dbReference type="KEGG" id="lmoi:VV02_25900"/>
<dbReference type="PANTHER" id="PTHR37017">
    <property type="entry name" value="AB HYDROLASE-1 DOMAIN-CONTAINING PROTEIN-RELATED"/>
    <property type="match status" value="1"/>
</dbReference>
<dbReference type="OrthoDB" id="9773549at2"/>
<dbReference type="Proteomes" id="UP000066480">
    <property type="component" value="Chromosome"/>
</dbReference>
<dbReference type="SUPFAM" id="SSF53474">
    <property type="entry name" value="alpha/beta-Hydrolases"/>
    <property type="match status" value="1"/>
</dbReference>
<dbReference type="InterPro" id="IPR000073">
    <property type="entry name" value="AB_hydrolase_1"/>
</dbReference>
<gene>
    <name evidence="2" type="ORF">VV02_00070</name>
    <name evidence="3" type="ORF">VV02_25900</name>
</gene>
<evidence type="ECO:0000313" key="3">
    <source>
        <dbReference type="EMBL" id="AKU19316.1"/>
    </source>
</evidence>
<dbReference type="Gene3D" id="3.40.50.1820">
    <property type="entry name" value="alpha/beta hydrolase"/>
    <property type="match status" value="1"/>
</dbReference>
<evidence type="ECO:0000313" key="2">
    <source>
        <dbReference type="EMBL" id="AKU18495.1"/>
    </source>
</evidence>
<reference evidence="2 4" key="1">
    <citation type="submission" date="2015-03" db="EMBL/GenBank/DDBJ databases">
        <title>Luteipulveratus halotolerans sp. nov., a novel actinobacterium (Dermacoccaceae) from Sarawak, Malaysia.</title>
        <authorList>
            <person name="Juboi H."/>
            <person name="Basik A."/>
            <person name="Shamsul S.S."/>
            <person name="Arnold P."/>
            <person name="Schmitt E.K."/>
            <person name="Sanglier J.-J."/>
            <person name="Yeo T."/>
        </authorList>
    </citation>
    <scope>NUCLEOTIDE SEQUENCE [LARGE SCALE GENOMIC DNA]</scope>
    <source>
        <strain evidence="2 4">MN07-A0370</strain>
    </source>
</reference>
<dbReference type="GO" id="GO:0016787">
    <property type="term" value="F:hydrolase activity"/>
    <property type="evidence" value="ECO:0007669"/>
    <property type="project" value="UniProtKB-KW"/>
</dbReference>
<keyword evidence="2" id="KW-0378">Hydrolase</keyword>
<organism evidence="2 4">
    <name type="scientific">Luteipulveratus mongoliensis</name>
    <dbReference type="NCBI Taxonomy" id="571913"/>
    <lineage>
        <taxon>Bacteria</taxon>
        <taxon>Bacillati</taxon>
        <taxon>Actinomycetota</taxon>
        <taxon>Actinomycetes</taxon>
        <taxon>Micrococcales</taxon>
        <taxon>Dermacoccaceae</taxon>
        <taxon>Luteipulveratus</taxon>
    </lineage>
</organism>
<dbReference type="EMBL" id="CP011112">
    <property type="protein sequence ID" value="AKU18495.1"/>
    <property type="molecule type" value="Genomic_DNA"/>
</dbReference>
<dbReference type="PANTHER" id="PTHR37017:SF11">
    <property type="entry name" value="ESTERASE_LIPASE_THIOESTERASE DOMAIN-CONTAINING PROTEIN"/>
    <property type="match status" value="1"/>
</dbReference>
<accession>A0A0K1JPK1</accession>
<protein>
    <submittedName>
        <fullName evidence="2">Alpha/beta hydrolase</fullName>
    </submittedName>
</protein>
<dbReference type="EMBL" id="CP011112">
    <property type="protein sequence ID" value="AKU19316.1"/>
    <property type="molecule type" value="Genomic_DNA"/>
</dbReference>
<dbReference type="RefSeq" id="WP_052596346.1">
    <property type="nucleotide sequence ID" value="NZ_CP011112.1"/>
</dbReference>
<dbReference type="STRING" id="571913.VV02_00070"/>
<feature type="domain" description="AB hydrolase-1" evidence="1">
    <location>
        <begin position="4"/>
        <end position="220"/>
    </location>
</feature>
<dbReference type="InterPro" id="IPR029058">
    <property type="entry name" value="AB_hydrolase_fold"/>
</dbReference>
<proteinExistence type="predicted"/>
<dbReference type="InterPro" id="IPR052897">
    <property type="entry name" value="Sec-Metab_Biosynth_Hydrolase"/>
</dbReference>
<sequence length="228" mass="25048">MTTFVLIPGADGRAWYWHRLVPALESRGHRAVPVDLPLEGTSTLSTYVDAAVDQVGSGHDDLVVVGQSIGGFSSPLVCESLDAQRLVLLNAMIPNPGETAGDWWDNVGQDKAQSENAVAHGRPAEFDLRRDFFHDVPDDVTEEAFAAADGMADLTSIWTDPWPLQSWPEVQTHILQATDDRFFPLSFQQRVARDRLQINEIDTMPGGHLVALSQPEILADRLSCYATA</sequence>